<protein>
    <submittedName>
        <fullName evidence="1">Uncharacterized protein</fullName>
    </submittedName>
</protein>
<evidence type="ECO:0000313" key="2">
    <source>
        <dbReference type="Proteomes" id="UP000287651"/>
    </source>
</evidence>
<dbReference type="Proteomes" id="UP000287651">
    <property type="component" value="Unassembled WGS sequence"/>
</dbReference>
<dbReference type="AlphaFoldDB" id="A0A426ZQB9"/>
<sequence length="146" mass="16251">MRLGTCLECVESSLGVSGPYQNGIREFTRRRSRLAGRLSGVAEMLIGSRTQLVDLGSGQRKLLIDVLVFGRSKADQQSTLELSTRWDSVGVLKPIIPLYCISLEVDGSDVHHESLRCPVKAEVVFFARKPSRRVSFFPSREVHPHA</sequence>
<dbReference type="EMBL" id="AMZH03005544">
    <property type="protein sequence ID" value="RRT66158.1"/>
    <property type="molecule type" value="Genomic_DNA"/>
</dbReference>
<evidence type="ECO:0000313" key="1">
    <source>
        <dbReference type="EMBL" id="RRT66158.1"/>
    </source>
</evidence>
<organism evidence="1 2">
    <name type="scientific">Ensete ventricosum</name>
    <name type="common">Abyssinian banana</name>
    <name type="synonym">Musa ensete</name>
    <dbReference type="NCBI Taxonomy" id="4639"/>
    <lineage>
        <taxon>Eukaryota</taxon>
        <taxon>Viridiplantae</taxon>
        <taxon>Streptophyta</taxon>
        <taxon>Embryophyta</taxon>
        <taxon>Tracheophyta</taxon>
        <taxon>Spermatophyta</taxon>
        <taxon>Magnoliopsida</taxon>
        <taxon>Liliopsida</taxon>
        <taxon>Zingiberales</taxon>
        <taxon>Musaceae</taxon>
        <taxon>Ensete</taxon>
    </lineage>
</organism>
<reference evidence="1 2" key="1">
    <citation type="journal article" date="2014" name="Agronomy (Basel)">
        <title>A Draft Genome Sequence for Ensete ventricosum, the Drought-Tolerant Tree Against Hunger.</title>
        <authorList>
            <person name="Harrison J."/>
            <person name="Moore K.A."/>
            <person name="Paszkiewicz K."/>
            <person name="Jones T."/>
            <person name="Grant M."/>
            <person name="Ambacheew D."/>
            <person name="Muzemil S."/>
            <person name="Studholme D.J."/>
        </authorList>
    </citation>
    <scope>NUCLEOTIDE SEQUENCE [LARGE SCALE GENOMIC DNA]</scope>
</reference>
<accession>A0A426ZQB9</accession>
<gene>
    <name evidence="1" type="ORF">B296_00021400</name>
</gene>
<name>A0A426ZQB9_ENSVE</name>
<proteinExistence type="predicted"/>
<comment type="caution">
    <text evidence="1">The sequence shown here is derived from an EMBL/GenBank/DDBJ whole genome shotgun (WGS) entry which is preliminary data.</text>
</comment>